<evidence type="ECO:0000256" key="1">
    <source>
        <dbReference type="SAM" id="SignalP"/>
    </source>
</evidence>
<organism evidence="2 3">
    <name type="scientific">Panagrolaimus davidi</name>
    <dbReference type="NCBI Taxonomy" id="227884"/>
    <lineage>
        <taxon>Eukaryota</taxon>
        <taxon>Metazoa</taxon>
        <taxon>Ecdysozoa</taxon>
        <taxon>Nematoda</taxon>
        <taxon>Chromadorea</taxon>
        <taxon>Rhabditida</taxon>
        <taxon>Tylenchina</taxon>
        <taxon>Panagrolaimomorpha</taxon>
        <taxon>Panagrolaimoidea</taxon>
        <taxon>Panagrolaimidae</taxon>
        <taxon>Panagrolaimus</taxon>
    </lineage>
</organism>
<dbReference type="AlphaFoldDB" id="A0A914R1Y5"/>
<sequence>MNFFKLLLIFALVLFGSFGQRFLRHSINDALIDGKDSDDNLLSSDGSNAQQVGDDVQFTGFIKEIQLQLMGNELMFEYCSKRDRQNNRLCVDQK</sequence>
<accession>A0A914R1Y5</accession>
<proteinExistence type="predicted"/>
<dbReference type="WBParaSite" id="PDA_v2.g852.t1">
    <property type="protein sequence ID" value="PDA_v2.g852.t1"/>
    <property type="gene ID" value="PDA_v2.g852"/>
</dbReference>
<reference evidence="3" key="1">
    <citation type="submission" date="2022-11" db="UniProtKB">
        <authorList>
            <consortium name="WormBaseParasite"/>
        </authorList>
    </citation>
    <scope>IDENTIFICATION</scope>
</reference>
<evidence type="ECO:0000313" key="2">
    <source>
        <dbReference type="Proteomes" id="UP000887578"/>
    </source>
</evidence>
<keyword evidence="2" id="KW-1185">Reference proteome</keyword>
<keyword evidence="1" id="KW-0732">Signal</keyword>
<evidence type="ECO:0000313" key="3">
    <source>
        <dbReference type="WBParaSite" id="PDA_v2.g852.t1"/>
    </source>
</evidence>
<dbReference type="Proteomes" id="UP000887578">
    <property type="component" value="Unplaced"/>
</dbReference>
<feature type="signal peptide" evidence="1">
    <location>
        <begin position="1"/>
        <end position="19"/>
    </location>
</feature>
<feature type="chain" id="PRO_5038031787" evidence="1">
    <location>
        <begin position="20"/>
        <end position="94"/>
    </location>
</feature>
<protein>
    <submittedName>
        <fullName evidence="3">Uncharacterized protein</fullName>
    </submittedName>
</protein>
<name>A0A914R1Y5_9BILA</name>